<dbReference type="InterPro" id="IPR002525">
    <property type="entry name" value="Transp_IS110-like_N"/>
</dbReference>
<dbReference type="GO" id="GO:0004803">
    <property type="term" value="F:transposase activity"/>
    <property type="evidence" value="ECO:0007669"/>
    <property type="project" value="InterPro"/>
</dbReference>
<dbReference type="Pfam" id="PF01548">
    <property type="entry name" value="DEDD_Tnp_IS110"/>
    <property type="match status" value="1"/>
</dbReference>
<dbReference type="PANTHER" id="PTHR33055">
    <property type="entry name" value="TRANSPOSASE FOR INSERTION SEQUENCE ELEMENT IS1111A"/>
    <property type="match status" value="1"/>
</dbReference>
<feature type="domain" description="Transposase IS110-like N-terminal" evidence="2">
    <location>
        <begin position="19"/>
        <end position="168"/>
    </location>
</feature>
<keyword evidence="1" id="KW-0175">Coiled coil</keyword>
<reference evidence="4 5" key="1">
    <citation type="submission" date="2019-03" db="EMBL/GenBank/DDBJ databases">
        <title>Draft genome sequences of novel Actinobacteria.</title>
        <authorList>
            <person name="Sahin N."/>
            <person name="Ay H."/>
            <person name="Saygin H."/>
        </authorList>
    </citation>
    <scope>NUCLEOTIDE SEQUENCE [LARGE SCALE GENOMIC DNA]</scope>
    <source>
        <strain evidence="4 5">KC712</strain>
    </source>
</reference>
<evidence type="ECO:0000313" key="5">
    <source>
        <dbReference type="Proteomes" id="UP000294543"/>
    </source>
</evidence>
<gene>
    <name evidence="4" type="ORF">E1294_51840</name>
</gene>
<evidence type="ECO:0000313" key="4">
    <source>
        <dbReference type="EMBL" id="TDD00676.1"/>
    </source>
</evidence>
<dbReference type="PANTHER" id="PTHR33055:SF13">
    <property type="entry name" value="TRANSPOSASE"/>
    <property type="match status" value="1"/>
</dbReference>
<evidence type="ECO:0000259" key="3">
    <source>
        <dbReference type="Pfam" id="PF02371"/>
    </source>
</evidence>
<proteinExistence type="predicted"/>
<accession>A0A4V2Y9P9</accession>
<dbReference type="EMBL" id="SMKP01000397">
    <property type="protein sequence ID" value="TDD00676.1"/>
    <property type="molecule type" value="Genomic_DNA"/>
</dbReference>
<feature type="coiled-coil region" evidence="1">
    <location>
        <begin position="141"/>
        <end position="168"/>
    </location>
</feature>
<feature type="coiled-coil region" evidence="1">
    <location>
        <begin position="233"/>
        <end position="260"/>
    </location>
</feature>
<feature type="domain" description="Transposase IS116/IS110/IS902 C-terminal" evidence="3">
    <location>
        <begin position="295"/>
        <end position="372"/>
    </location>
</feature>
<dbReference type="NCBIfam" id="NF033542">
    <property type="entry name" value="transpos_IS110"/>
    <property type="match status" value="1"/>
</dbReference>
<dbReference type="GO" id="GO:0003677">
    <property type="term" value="F:DNA binding"/>
    <property type="evidence" value="ECO:0007669"/>
    <property type="project" value="InterPro"/>
</dbReference>
<name>A0A4V2Y9P9_9ACTN</name>
<dbReference type="Proteomes" id="UP000294543">
    <property type="component" value="Unassembled WGS sequence"/>
</dbReference>
<evidence type="ECO:0000259" key="2">
    <source>
        <dbReference type="Pfam" id="PF01548"/>
    </source>
</evidence>
<dbReference type="InterPro" id="IPR003346">
    <property type="entry name" value="Transposase_20"/>
</dbReference>
<protein>
    <submittedName>
        <fullName evidence="4">IS110 family transposase</fullName>
    </submittedName>
</protein>
<comment type="caution">
    <text evidence="4">The sequence shown here is derived from an EMBL/GenBank/DDBJ whole genome shotgun (WGS) entry which is preliminary data.</text>
</comment>
<dbReference type="OrthoDB" id="9815354at2"/>
<organism evidence="4 5">
    <name type="scientific">Nonomuraea diastatica</name>
    <dbReference type="NCBI Taxonomy" id="1848329"/>
    <lineage>
        <taxon>Bacteria</taxon>
        <taxon>Bacillati</taxon>
        <taxon>Actinomycetota</taxon>
        <taxon>Actinomycetes</taxon>
        <taxon>Streptosporangiales</taxon>
        <taxon>Streptosporangiaceae</taxon>
        <taxon>Nonomuraea</taxon>
    </lineage>
</organism>
<dbReference type="AlphaFoldDB" id="A0A4V2Y9P9"/>
<keyword evidence="5" id="KW-1185">Reference proteome</keyword>
<evidence type="ECO:0000256" key="1">
    <source>
        <dbReference type="SAM" id="Coils"/>
    </source>
</evidence>
<sequence length="458" mass="50028">MAKAGQEDEPEETLARVAAIDVAKDSGMVCTRLPHESRAGRKVQKVWEVLARYDDILALADHLRCHGVQRVVVESTSDYWRIWFYLLEAAGLTVWLVNARDVKNVPGRPKTDKLDAVWLCKLNERGMLRPSFVPAAPIRDLRQLTRLRAKLGQDAARHQNRIEKILEDALLKISSVLSDMSGVSGRRILDALVAGQSDPARLADLAHPRVRAGKAELRAALTGRFRPVHAVEIGMLLQVIDLLEAKVAELDEKIAAMVAALPGAAPVCGRCALVGGEHAPTCPDAAVLLPDLAGRLDEITGVGLSCAQVIIAELGTDVTAQFPTAGHAAAWAKLVPLTHQSGRVSRTGPTGKGNRWLRGALGTAAMAAAKSKGTFLGERYQRIRRRRGKQKALVAISRTILEIAYRLIADPTLRFHDLGAEHYDTLNPEKRTRSKIRELQRLNPGMKVTLTPIDDLTT</sequence>
<dbReference type="Pfam" id="PF02371">
    <property type="entry name" value="Transposase_20"/>
    <property type="match status" value="1"/>
</dbReference>
<dbReference type="GO" id="GO:0006313">
    <property type="term" value="P:DNA transposition"/>
    <property type="evidence" value="ECO:0007669"/>
    <property type="project" value="InterPro"/>
</dbReference>
<dbReference type="InterPro" id="IPR047650">
    <property type="entry name" value="Transpos_IS110"/>
</dbReference>